<dbReference type="AlphaFoldDB" id="A0A449AR39"/>
<evidence type="ECO:0000256" key="1">
    <source>
        <dbReference type="SAM" id="SignalP"/>
    </source>
</evidence>
<dbReference type="InterPro" id="IPR027593">
    <property type="entry name" value="Aro_clust"/>
</dbReference>
<evidence type="ECO:0000313" key="2">
    <source>
        <dbReference type="EMBL" id="VEU68940.1"/>
    </source>
</evidence>
<gene>
    <name evidence="2" type="ORF">NCTC10146_00403</name>
</gene>
<feature type="chain" id="PRO_5019252895" description="Lipoprotein" evidence="1">
    <location>
        <begin position="26"/>
        <end position="314"/>
    </location>
</feature>
<dbReference type="Proteomes" id="UP000290495">
    <property type="component" value="Chromosome"/>
</dbReference>
<protein>
    <recommendedName>
        <fullName evidence="4">Lipoprotein</fullName>
    </recommendedName>
</protein>
<reference evidence="2 3" key="1">
    <citation type="submission" date="2019-01" db="EMBL/GenBank/DDBJ databases">
        <authorList>
            <consortium name="Pathogen Informatics"/>
        </authorList>
    </citation>
    <scope>NUCLEOTIDE SEQUENCE [LARGE SCALE GENOMIC DNA]</scope>
    <source>
        <strain evidence="2 3">NCTC10146</strain>
    </source>
</reference>
<dbReference type="PROSITE" id="PS51257">
    <property type="entry name" value="PROKAR_LIPOPROTEIN"/>
    <property type="match status" value="1"/>
</dbReference>
<accession>A0A449AR39</accession>
<proteinExistence type="predicted"/>
<dbReference type="NCBIfam" id="TIGR04313">
    <property type="entry name" value="aro_clust_Mycop"/>
    <property type="match status" value="1"/>
</dbReference>
<name>A0A449AR39_9BACT</name>
<sequence>MKKIFKKALLLSSFASLLTSTIACSNLENKSNEQKYLNSLTLTKNNDEELEWENFLKRGYVDTILNSVFRDDISARNAYIKEQRELGDEYLDELRTWVRYSNNIVFPYDKTQIFSFLFSSPKRNFATSYGSKQLSDLYKKNWLFFLYNLDKFVFLQFPNVATSDEANSDLIDEIESAKRIYDDFYISENNEIIDYVVQKYSIEIDEDDNSEIYEDRIFLLTKDGRILRFDISGNKSNNSLSKNNPPAIHQYLYSYPKIIKSNDKLNDFDLKKYIEVVKEWGDFDYKFSESKKALYTDEYGNREFRYTLINIKEK</sequence>
<dbReference type="RefSeq" id="WP_004794894.1">
    <property type="nucleotide sequence ID" value="NZ_LR215010.1"/>
</dbReference>
<dbReference type="EMBL" id="LR215010">
    <property type="protein sequence ID" value="VEU68940.1"/>
    <property type="molecule type" value="Genomic_DNA"/>
</dbReference>
<organism evidence="2 3">
    <name type="scientific">Mycoplasmopsis canis</name>
    <dbReference type="NCBI Taxonomy" id="29555"/>
    <lineage>
        <taxon>Bacteria</taxon>
        <taxon>Bacillati</taxon>
        <taxon>Mycoplasmatota</taxon>
        <taxon>Mycoplasmoidales</taxon>
        <taxon>Metamycoplasmataceae</taxon>
        <taxon>Mycoplasmopsis</taxon>
    </lineage>
</organism>
<evidence type="ECO:0000313" key="3">
    <source>
        <dbReference type="Proteomes" id="UP000290495"/>
    </source>
</evidence>
<keyword evidence="1" id="KW-0732">Signal</keyword>
<feature type="signal peptide" evidence="1">
    <location>
        <begin position="1"/>
        <end position="25"/>
    </location>
</feature>
<evidence type="ECO:0008006" key="4">
    <source>
        <dbReference type="Google" id="ProtNLM"/>
    </source>
</evidence>